<proteinExistence type="predicted"/>
<name>A0A8X6VNZ5_TRICX</name>
<dbReference type="EMBL" id="BMAU01021333">
    <property type="protein sequence ID" value="GFY15024.1"/>
    <property type="molecule type" value="Genomic_DNA"/>
</dbReference>
<reference evidence="1" key="1">
    <citation type="submission" date="2020-08" db="EMBL/GenBank/DDBJ databases">
        <title>Multicomponent nature underlies the extraordinary mechanical properties of spider dragline silk.</title>
        <authorList>
            <person name="Kono N."/>
            <person name="Nakamura H."/>
            <person name="Mori M."/>
            <person name="Yoshida Y."/>
            <person name="Ohtoshi R."/>
            <person name="Malay A.D."/>
            <person name="Moran D.A.P."/>
            <person name="Tomita M."/>
            <person name="Numata K."/>
            <person name="Arakawa K."/>
        </authorList>
    </citation>
    <scope>NUCLEOTIDE SEQUENCE</scope>
</reference>
<evidence type="ECO:0000313" key="2">
    <source>
        <dbReference type="Proteomes" id="UP000887159"/>
    </source>
</evidence>
<accession>A0A8X6VNZ5</accession>
<keyword evidence="2" id="KW-1185">Reference proteome</keyword>
<organism evidence="1 2">
    <name type="scientific">Trichonephila clavipes</name>
    <name type="common">Golden silk orbweaver</name>
    <name type="synonym">Nephila clavipes</name>
    <dbReference type="NCBI Taxonomy" id="2585209"/>
    <lineage>
        <taxon>Eukaryota</taxon>
        <taxon>Metazoa</taxon>
        <taxon>Ecdysozoa</taxon>
        <taxon>Arthropoda</taxon>
        <taxon>Chelicerata</taxon>
        <taxon>Arachnida</taxon>
        <taxon>Araneae</taxon>
        <taxon>Araneomorphae</taxon>
        <taxon>Entelegynae</taxon>
        <taxon>Araneoidea</taxon>
        <taxon>Nephilidae</taxon>
        <taxon>Trichonephila</taxon>
    </lineage>
</organism>
<protein>
    <submittedName>
        <fullName evidence="1">Uncharacterized protein</fullName>
    </submittedName>
</protein>
<dbReference type="AlphaFoldDB" id="A0A8X6VNZ5"/>
<evidence type="ECO:0000313" key="1">
    <source>
        <dbReference type="EMBL" id="GFY15024.1"/>
    </source>
</evidence>
<gene>
    <name evidence="1" type="ORF">TNCV_4492771</name>
</gene>
<sequence length="79" mass="8612">MENTTFAMPTIIDSHDMGLRTVFSPDAQKKTSIQRLLVGVECHLPRSSMVSFGDRFLPGSSSIPAASTPTSFWVALSPR</sequence>
<dbReference type="Proteomes" id="UP000887159">
    <property type="component" value="Unassembled WGS sequence"/>
</dbReference>
<comment type="caution">
    <text evidence="1">The sequence shown here is derived from an EMBL/GenBank/DDBJ whole genome shotgun (WGS) entry which is preliminary data.</text>
</comment>